<evidence type="ECO:0000313" key="1">
    <source>
        <dbReference type="EMBL" id="DAD75155.1"/>
    </source>
</evidence>
<name>A0A8S5LZ86_9CAUD</name>
<organism evidence="1">
    <name type="scientific">Siphoviridae sp. ctkcl3</name>
    <dbReference type="NCBI Taxonomy" id="2826445"/>
    <lineage>
        <taxon>Viruses</taxon>
        <taxon>Duplodnaviria</taxon>
        <taxon>Heunggongvirae</taxon>
        <taxon>Uroviricota</taxon>
        <taxon>Caudoviricetes</taxon>
    </lineage>
</organism>
<accession>A0A8S5LZ86</accession>
<reference evidence="1" key="1">
    <citation type="journal article" date="2021" name="Proc. Natl. Acad. Sci. U.S.A.">
        <title>A Catalog of Tens of Thousands of Viruses from Human Metagenomes Reveals Hidden Associations with Chronic Diseases.</title>
        <authorList>
            <person name="Tisza M.J."/>
            <person name="Buck C.B."/>
        </authorList>
    </citation>
    <scope>NUCLEOTIDE SEQUENCE</scope>
    <source>
        <strain evidence="1">Ctkcl3</strain>
    </source>
</reference>
<protein>
    <submittedName>
        <fullName evidence="1">Uncharacterized protein</fullName>
    </submittedName>
</protein>
<sequence>MLNSTNTSYPAIFQVFDMRQRNNCREIIGND</sequence>
<dbReference type="EMBL" id="BK014775">
    <property type="protein sequence ID" value="DAD75155.1"/>
    <property type="molecule type" value="Genomic_DNA"/>
</dbReference>
<proteinExistence type="predicted"/>